<evidence type="ECO:0000313" key="3">
    <source>
        <dbReference type="EMBL" id="MFC5986660.1"/>
    </source>
</evidence>
<gene>
    <name evidence="3" type="ORF">ACFPXP_09545</name>
</gene>
<dbReference type="RefSeq" id="WP_379893975.1">
    <property type="nucleotide sequence ID" value="NZ_CBCSCT010000083.1"/>
</dbReference>
<protein>
    <submittedName>
        <fullName evidence="3">Uncharacterized protein</fullName>
    </submittedName>
</protein>
<feature type="region of interest" description="Disordered" evidence="2">
    <location>
        <begin position="12"/>
        <end position="66"/>
    </location>
</feature>
<feature type="coiled-coil region" evidence="1">
    <location>
        <begin position="92"/>
        <end position="149"/>
    </location>
</feature>
<accession>A0ABW1INJ7</accession>
<sequence length="180" mass="21217">MIIDEKYLLRPTGYQPVSERRSTPHVERIRPSRRVQDEHPDEQEQSSGHSLNFKEEHRKAAEKKRAGELRFKEDFPEEPVEEEMITISKAFYHRLLAENEELKELMAQLRNTLKYSMTGIRQNVMTYQVQASEEQLKKLAANLLYLEQRKKNAYLASPLESFDRSAGWKIDSFMIGEDDK</sequence>
<evidence type="ECO:0000256" key="2">
    <source>
        <dbReference type="SAM" id="MobiDB-lite"/>
    </source>
</evidence>
<comment type="caution">
    <text evidence="3">The sequence shown here is derived from an EMBL/GenBank/DDBJ whole genome shotgun (WGS) entry which is preliminary data.</text>
</comment>
<keyword evidence="4" id="KW-1185">Reference proteome</keyword>
<name>A0ABW1INJ7_9BACL</name>
<evidence type="ECO:0000256" key="1">
    <source>
        <dbReference type="SAM" id="Coils"/>
    </source>
</evidence>
<feature type="compositionally biased region" description="Basic and acidic residues" evidence="2">
    <location>
        <begin position="52"/>
        <end position="66"/>
    </location>
</feature>
<evidence type="ECO:0000313" key="4">
    <source>
        <dbReference type="Proteomes" id="UP001596250"/>
    </source>
</evidence>
<dbReference type="EMBL" id="JBHSQV010000125">
    <property type="protein sequence ID" value="MFC5986660.1"/>
    <property type="molecule type" value="Genomic_DNA"/>
</dbReference>
<feature type="compositionally biased region" description="Basic and acidic residues" evidence="2">
    <location>
        <begin position="18"/>
        <end position="38"/>
    </location>
</feature>
<reference evidence="4" key="1">
    <citation type="journal article" date="2019" name="Int. J. Syst. Evol. Microbiol.">
        <title>The Global Catalogue of Microorganisms (GCM) 10K type strain sequencing project: providing services to taxonomists for standard genome sequencing and annotation.</title>
        <authorList>
            <consortium name="The Broad Institute Genomics Platform"/>
            <consortium name="The Broad Institute Genome Sequencing Center for Infectious Disease"/>
            <person name="Wu L."/>
            <person name="Ma J."/>
        </authorList>
    </citation>
    <scope>NUCLEOTIDE SEQUENCE [LARGE SCALE GENOMIC DNA]</scope>
    <source>
        <strain evidence="4">CCM 8749</strain>
    </source>
</reference>
<dbReference type="Proteomes" id="UP001596250">
    <property type="component" value="Unassembled WGS sequence"/>
</dbReference>
<organism evidence="3 4">
    <name type="scientific">Marinicrinis lubricantis</name>
    <dbReference type="NCBI Taxonomy" id="2086470"/>
    <lineage>
        <taxon>Bacteria</taxon>
        <taxon>Bacillati</taxon>
        <taxon>Bacillota</taxon>
        <taxon>Bacilli</taxon>
        <taxon>Bacillales</taxon>
        <taxon>Paenibacillaceae</taxon>
    </lineage>
</organism>
<keyword evidence="1" id="KW-0175">Coiled coil</keyword>
<proteinExistence type="predicted"/>